<dbReference type="Pfam" id="PF22990">
    <property type="entry name" value="ABHD16_N"/>
    <property type="match status" value="1"/>
</dbReference>
<reference evidence="6 7" key="1">
    <citation type="submission" date="2019-08" db="EMBL/GenBank/DDBJ databases">
        <title>The genome of the soybean aphid Biotype 1, its phylome, world population structure and adaptation to the North American continent.</title>
        <authorList>
            <person name="Giordano R."/>
            <person name="Donthu R.K."/>
            <person name="Hernandez A.G."/>
            <person name="Wright C.L."/>
            <person name="Zimin A.V."/>
        </authorList>
    </citation>
    <scope>NUCLEOTIDE SEQUENCE [LARGE SCALE GENOMIC DNA]</scope>
    <source>
        <tissue evidence="6">Whole aphids</tissue>
    </source>
</reference>
<dbReference type="InterPro" id="IPR007483">
    <property type="entry name" value="Hamartin"/>
</dbReference>
<evidence type="ECO:0000256" key="2">
    <source>
        <dbReference type="SAM" id="MobiDB-lite"/>
    </source>
</evidence>
<dbReference type="InterPro" id="IPR000073">
    <property type="entry name" value="AB_hydrolase_1"/>
</dbReference>
<dbReference type="PANTHER" id="PTHR15154:SF2">
    <property type="entry name" value="HAMARTIN"/>
    <property type="match status" value="1"/>
</dbReference>
<dbReference type="OrthoDB" id="6022054at2759"/>
<proteinExistence type="predicted"/>
<feature type="domain" description="AB hydrolase-1" evidence="4">
    <location>
        <begin position="244"/>
        <end position="529"/>
    </location>
</feature>
<keyword evidence="3" id="KW-0812">Transmembrane</keyword>
<feature type="transmembrane region" description="Helical" evidence="3">
    <location>
        <begin position="167"/>
        <end position="192"/>
    </location>
</feature>
<evidence type="ECO:0000313" key="6">
    <source>
        <dbReference type="EMBL" id="KAE9530460.1"/>
    </source>
</evidence>
<sequence length="1443" mass="163788">MFTDYIFTPKLYKVYTGIRRNDDYVQLWQEKIADKILMTTYIVTQVATYLSPALLYMYGKWLLSPEFVNKLFFRGSILGITLMTTLILRSYGRAINPKYQAFYNDLLSAKLDYSTDNKKKLHSYDFDFSAWPIDFSWTPAEEKSYKSNLISNNFKMSLKLLSSPSRLIGFIALHTFGISLIYPGSTSLLFYLMDQNLQKGRRALITSFGGVRYKLKTIDGNFVDSMFIDKRHSNINSLNPKLIICTEGNAGFYEAGIMSSAIETHHSVLGWNHPGFGYSTGVPYIEQEQNAAETVIEFAIKHLKFSPKSIILYGWSIGGFASTYLAKKFPDVHAVILDATFDDLAPLAIPRMPGFAEKLVDFTVKEFTNLNVAENLVQYPGPVLLIRRSSDEIIALDPQNVATNRANYLLELLLERRFPKLFSNESRSALWVWLSTSGEQQKQVHLQYDVDLNNQSKLFPSSNKNYPLNLGDGWKDQEKIKMLLYLADYYMKDYNSTHCTPLPTLLLIAADHTIFPGETPIAFTSKLTDIYPIQLLHVDGGAGADTCSLHVCSGVLVNCTELNKRLIDGNELIWKNDCYGGNGTVHIIRVQHSTRIKEPWLLNGMYDYFMSTGSQRAVEVLVAVREPHDKYLFDRLVDGLRSTNRLQALTLLGHVVKRQPTWLIKITNHHLLKELIKLLKSENEIITITSALLALNVLLTVIPALISSFLPDIFEGFSRLAALNTSQKNKVSEIHLFHLQISLYPMVETMRMHPSLIVSSKDVETSVQRWKKMEQHDVVMECTKYTLLENGDRNYQNPSTWTNAGSNFSSALEVLKSSIGATGDIVSVNSIRDKELWSPMLYCGEFHKDTVKSMPTTPNIQNYYKPLIFNHNEHSPPEAAVEATPETTPIRDDIYQQSRLPSINSTVVRALNSFGIDNLSRRNSSTPNSQPSSPLKKEGFIFPSEDIQSQSLARRVDRMIMERNQITDSIKDEHNVRSESKPIAAQTQLPNNPEIIQTGDEDIIECDQQSNGSPCQTYEGGLHMPDSASIKEFVMSVRTRRRQSTDSSPKKGPEFSLLSVRRAYSCPEIKKTNGSSISSGTSPLQEETEEDHHGGGAKNQQNIFNNQEDESLSLIEKYVRTSAIVLNHRHTAQSSNDVKLLQDQIALLTLQLQFERNRREVHAERNRRLLGKSRSSRAIDEHNSALKDQVLTLQVEIEDAASGFEKLRQDSLKQVKDLKERCLKYQEETKEAKKNCLLLEQLYNGERLKTAEVTKQLSETKAELFNTLSELTIVQATANISKELKSTVINLQRELVMSGEMQSQQRDVVSHLNALRCDASNAMLSQESYKHNINELQNMLSHKSALLEESNAQLVKEQFNKQLSEVKEECRILKEIQCQYKENKEEEESKKKFIEELPKFSSDLVMVDSNTSVSDQDANFRLSMMLADIDDSRDDITVIPTTP</sequence>
<dbReference type="SUPFAM" id="SSF48371">
    <property type="entry name" value="ARM repeat"/>
    <property type="match status" value="1"/>
</dbReference>
<feature type="region of interest" description="Disordered" evidence="2">
    <location>
        <begin position="1069"/>
        <end position="1103"/>
    </location>
</feature>
<dbReference type="Proteomes" id="UP000475862">
    <property type="component" value="Unassembled WGS sequence"/>
</dbReference>
<feature type="compositionally biased region" description="Polar residues" evidence="2">
    <location>
        <begin position="1072"/>
        <end position="1085"/>
    </location>
</feature>
<dbReference type="PANTHER" id="PTHR15154">
    <property type="entry name" value="HAMARTIN"/>
    <property type="match status" value="1"/>
</dbReference>
<dbReference type="InterPro" id="IPR054518">
    <property type="entry name" value="ABHD16_N"/>
</dbReference>
<feature type="compositionally biased region" description="Low complexity" evidence="2">
    <location>
        <begin position="921"/>
        <end position="934"/>
    </location>
</feature>
<keyword evidence="1" id="KW-0175">Coiled coil</keyword>
<evidence type="ECO:0000256" key="1">
    <source>
        <dbReference type="SAM" id="Coils"/>
    </source>
</evidence>
<feature type="transmembrane region" description="Helical" evidence="3">
    <location>
        <begin position="71"/>
        <end position="91"/>
    </location>
</feature>
<dbReference type="InterPro" id="IPR029058">
    <property type="entry name" value="AB_hydrolase_fold"/>
</dbReference>
<evidence type="ECO:0000259" key="4">
    <source>
        <dbReference type="Pfam" id="PF00561"/>
    </source>
</evidence>
<feature type="coiled-coil region" evidence="1">
    <location>
        <begin position="1208"/>
        <end position="1235"/>
    </location>
</feature>
<dbReference type="Pfam" id="PF04388">
    <property type="entry name" value="Hamartin"/>
    <property type="match status" value="3"/>
</dbReference>
<dbReference type="SUPFAM" id="SSF53474">
    <property type="entry name" value="alpha/beta-Hydrolases"/>
    <property type="match status" value="1"/>
</dbReference>
<keyword evidence="7" id="KW-1185">Reference proteome</keyword>
<dbReference type="GO" id="GO:0032007">
    <property type="term" value="P:negative regulation of TOR signaling"/>
    <property type="evidence" value="ECO:0007669"/>
    <property type="project" value="TreeGrafter"/>
</dbReference>
<keyword evidence="3" id="KW-0472">Membrane</keyword>
<dbReference type="Pfam" id="PF00561">
    <property type="entry name" value="Abhydrolase_1"/>
    <property type="match status" value="1"/>
</dbReference>
<dbReference type="GO" id="GO:0033596">
    <property type="term" value="C:TSC1-TSC2 complex"/>
    <property type="evidence" value="ECO:0007669"/>
    <property type="project" value="TreeGrafter"/>
</dbReference>
<evidence type="ECO:0000256" key="3">
    <source>
        <dbReference type="SAM" id="Phobius"/>
    </source>
</evidence>
<dbReference type="InterPro" id="IPR016024">
    <property type="entry name" value="ARM-type_fold"/>
</dbReference>
<feature type="non-terminal residue" evidence="6">
    <location>
        <position position="1443"/>
    </location>
</feature>
<dbReference type="EMBL" id="VYZN01000042">
    <property type="protein sequence ID" value="KAE9530460.1"/>
    <property type="molecule type" value="Genomic_DNA"/>
</dbReference>
<dbReference type="Gene3D" id="3.40.50.1820">
    <property type="entry name" value="alpha/beta hydrolase"/>
    <property type="match status" value="1"/>
</dbReference>
<protein>
    <submittedName>
        <fullName evidence="6">Uncharacterized protein</fullName>
    </submittedName>
</protein>
<keyword evidence="3" id="KW-1133">Transmembrane helix</keyword>
<feature type="region of interest" description="Disordered" evidence="2">
    <location>
        <begin position="918"/>
        <end position="946"/>
    </location>
</feature>
<gene>
    <name evidence="6" type="ORF">AGLY_010922</name>
</gene>
<accession>A0A6G0TBY6</accession>
<name>A0A6G0TBY6_APHGL</name>
<evidence type="ECO:0000259" key="5">
    <source>
        <dbReference type="Pfam" id="PF22990"/>
    </source>
</evidence>
<feature type="domain" description="Phosphatidylserine Lipase ABHD16 N-terminal" evidence="5">
    <location>
        <begin position="2"/>
        <end position="127"/>
    </location>
</feature>
<evidence type="ECO:0000313" key="7">
    <source>
        <dbReference type="Proteomes" id="UP000475862"/>
    </source>
</evidence>
<dbReference type="GO" id="GO:0008285">
    <property type="term" value="P:negative regulation of cell population proliferation"/>
    <property type="evidence" value="ECO:0007669"/>
    <property type="project" value="TreeGrafter"/>
</dbReference>
<dbReference type="GO" id="GO:0051726">
    <property type="term" value="P:regulation of cell cycle"/>
    <property type="evidence" value="ECO:0007669"/>
    <property type="project" value="TreeGrafter"/>
</dbReference>
<comment type="caution">
    <text evidence="6">The sequence shown here is derived from an EMBL/GenBank/DDBJ whole genome shotgun (WGS) entry which is preliminary data.</text>
</comment>
<feature type="coiled-coil region" evidence="1">
    <location>
        <begin position="1333"/>
        <end position="1376"/>
    </location>
</feature>
<organism evidence="6 7">
    <name type="scientific">Aphis glycines</name>
    <name type="common">Soybean aphid</name>
    <dbReference type="NCBI Taxonomy" id="307491"/>
    <lineage>
        <taxon>Eukaryota</taxon>
        <taxon>Metazoa</taxon>
        <taxon>Ecdysozoa</taxon>
        <taxon>Arthropoda</taxon>
        <taxon>Hexapoda</taxon>
        <taxon>Insecta</taxon>
        <taxon>Pterygota</taxon>
        <taxon>Neoptera</taxon>
        <taxon>Paraneoptera</taxon>
        <taxon>Hemiptera</taxon>
        <taxon>Sternorrhyncha</taxon>
        <taxon>Aphidomorpha</taxon>
        <taxon>Aphidoidea</taxon>
        <taxon>Aphididae</taxon>
        <taxon>Aphidini</taxon>
        <taxon>Aphis</taxon>
        <taxon>Aphis</taxon>
    </lineage>
</organism>
<feature type="transmembrane region" description="Helical" evidence="3">
    <location>
        <begin position="36"/>
        <end position="59"/>
    </location>
</feature>